<dbReference type="EnsemblProtists" id="EOD38295">
    <property type="protein sequence ID" value="EOD38295"/>
    <property type="gene ID" value="EMIHUDRAFT_224666"/>
</dbReference>
<sequence>MGVLASDVERACHTLWSTSDAALRREADRWLTEWQQSQASWEAALALAQATPPPPLPPHHPTRAGTASELRLFGAAVLYNKCRRGGAAALSPAAAAGLRAELLRLAAAAGCDVRLRAKLCRAVATLASAPSGRPATEHDTPALLHEALVAGLPAASALELVGLVAEEAAEGEVREAEVQAVQALLLRCLAHAFEPSRPPPAAVPANAAPALASPAARSAALGALSAWASVPAAEAVTVAILAETPVFVPLLRLLASSGGASPGGSSGGAAHSSEALAAAELLEAAVEAEPRDGCGGYMYLSAGRDDGVSALAGVWHIGRALLSRLVASEDGVLLVRGVGPTTQLRALLAPALCAAAELDSATVPAQALVALRGAADAVAGGDHRARSSWRAAEVALWAAAVTAHLVPPPMPPIVGAERSAEPTSAEAAVAELLEAALGAPFEALLAPGAVRPVVAALAHATRHASDFAVEAAAEALHAVAIGAAATIAADGHALEGILAAAQRPAMCDGAAAGASGMTPEGAADRWTLVETCAVLAAALRPLGPHQLAGQFSELGGIGEAFLQQLWPLWGRAFRLAWRSALSTVDAEGDGEPDPAVDATCSLATACVWSAERGSFRPLVEATTAAVVEAMRAAAAAEIDARTSCAVLLPCTSLVASTLAAAASDDPAAAVVFAGVIDEAVATSHRLLCEVERAPLCEAVMSLAARAVHLQPLAVPHARSLGELLAVACHLLSSAEPGEATAVASVALVLSMARGCSGADEAAAARTLSALLCGDAARLMHALLLAAARGAPRHALPRIGEAFALCLELPGWAQADAIATWAASTNAAHALPARDALVAVLCTNGAPSMARRGLVVEAVVDYGHACRRDLFPYGQY</sequence>
<dbReference type="Proteomes" id="UP000013827">
    <property type="component" value="Unassembled WGS sequence"/>
</dbReference>
<name>A0A0D3KRB0_EMIH1</name>
<evidence type="ECO:0000313" key="2">
    <source>
        <dbReference type="Proteomes" id="UP000013827"/>
    </source>
</evidence>
<dbReference type="HOGENOM" id="CLU_328587_0_0_1"/>
<accession>A0A0D3KRB0</accession>
<keyword evidence="2" id="KW-1185">Reference proteome</keyword>
<dbReference type="GeneID" id="17283662"/>
<dbReference type="InterPro" id="IPR016024">
    <property type="entry name" value="ARM-type_fold"/>
</dbReference>
<dbReference type="PANTHER" id="PTHR12363">
    <property type="entry name" value="TRANSPORTIN 3 AND IMPORTIN 13"/>
    <property type="match status" value="1"/>
</dbReference>
<dbReference type="InterPro" id="IPR011989">
    <property type="entry name" value="ARM-like"/>
</dbReference>
<dbReference type="RefSeq" id="XP_005790724.1">
    <property type="nucleotide sequence ID" value="XM_005790667.1"/>
</dbReference>
<evidence type="ECO:0000313" key="1">
    <source>
        <dbReference type="EnsemblProtists" id="EOD38295"/>
    </source>
</evidence>
<dbReference type="PANTHER" id="PTHR12363:SF54">
    <property type="entry name" value="NUCLEAR TRANSPORT RECEPTOR"/>
    <property type="match status" value="1"/>
</dbReference>
<dbReference type="SUPFAM" id="SSF48371">
    <property type="entry name" value="ARM repeat"/>
    <property type="match status" value="1"/>
</dbReference>
<dbReference type="KEGG" id="ehx:EMIHUDRAFT_224666"/>
<reference evidence="1" key="2">
    <citation type="submission" date="2024-10" db="UniProtKB">
        <authorList>
            <consortium name="EnsemblProtists"/>
        </authorList>
    </citation>
    <scope>IDENTIFICATION</scope>
</reference>
<dbReference type="PaxDb" id="2903-EOD38295"/>
<dbReference type="GO" id="GO:0006606">
    <property type="term" value="P:protein import into nucleus"/>
    <property type="evidence" value="ECO:0007669"/>
    <property type="project" value="TreeGrafter"/>
</dbReference>
<protein>
    <submittedName>
        <fullName evidence="1">Uncharacterized protein</fullName>
    </submittedName>
</protein>
<dbReference type="Gene3D" id="1.25.10.10">
    <property type="entry name" value="Leucine-rich Repeat Variant"/>
    <property type="match status" value="2"/>
</dbReference>
<proteinExistence type="predicted"/>
<dbReference type="GO" id="GO:0005737">
    <property type="term" value="C:cytoplasm"/>
    <property type="evidence" value="ECO:0007669"/>
    <property type="project" value="TreeGrafter"/>
</dbReference>
<dbReference type="InterPro" id="IPR051345">
    <property type="entry name" value="Importin_beta-like_NTR"/>
</dbReference>
<dbReference type="AlphaFoldDB" id="A0A0D3KRB0"/>
<organism evidence="1 2">
    <name type="scientific">Emiliania huxleyi (strain CCMP1516)</name>
    <dbReference type="NCBI Taxonomy" id="280463"/>
    <lineage>
        <taxon>Eukaryota</taxon>
        <taxon>Haptista</taxon>
        <taxon>Haptophyta</taxon>
        <taxon>Prymnesiophyceae</taxon>
        <taxon>Isochrysidales</taxon>
        <taxon>Noelaerhabdaceae</taxon>
        <taxon>Emiliania</taxon>
    </lineage>
</organism>
<reference evidence="2" key="1">
    <citation type="journal article" date="2013" name="Nature">
        <title>Pan genome of the phytoplankton Emiliania underpins its global distribution.</title>
        <authorList>
            <person name="Read B.A."/>
            <person name="Kegel J."/>
            <person name="Klute M.J."/>
            <person name="Kuo A."/>
            <person name="Lefebvre S.C."/>
            <person name="Maumus F."/>
            <person name="Mayer C."/>
            <person name="Miller J."/>
            <person name="Monier A."/>
            <person name="Salamov A."/>
            <person name="Young J."/>
            <person name="Aguilar M."/>
            <person name="Claverie J.M."/>
            <person name="Frickenhaus S."/>
            <person name="Gonzalez K."/>
            <person name="Herman E.K."/>
            <person name="Lin Y.C."/>
            <person name="Napier J."/>
            <person name="Ogata H."/>
            <person name="Sarno A.F."/>
            <person name="Shmutz J."/>
            <person name="Schroeder D."/>
            <person name="de Vargas C."/>
            <person name="Verret F."/>
            <person name="von Dassow P."/>
            <person name="Valentin K."/>
            <person name="Van de Peer Y."/>
            <person name="Wheeler G."/>
            <person name="Dacks J.B."/>
            <person name="Delwiche C.F."/>
            <person name="Dyhrman S.T."/>
            <person name="Glockner G."/>
            <person name="John U."/>
            <person name="Richards T."/>
            <person name="Worden A.Z."/>
            <person name="Zhang X."/>
            <person name="Grigoriev I.V."/>
            <person name="Allen A.E."/>
            <person name="Bidle K."/>
            <person name="Borodovsky M."/>
            <person name="Bowler C."/>
            <person name="Brownlee C."/>
            <person name="Cock J.M."/>
            <person name="Elias M."/>
            <person name="Gladyshev V.N."/>
            <person name="Groth M."/>
            <person name="Guda C."/>
            <person name="Hadaegh A."/>
            <person name="Iglesias-Rodriguez M.D."/>
            <person name="Jenkins J."/>
            <person name="Jones B.M."/>
            <person name="Lawson T."/>
            <person name="Leese F."/>
            <person name="Lindquist E."/>
            <person name="Lobanov A."/>
            <person name="Lomsadze A."/>
            <person name="Malik S.B."/>
            <person name="Marsh M.E."/>
            <person name="Mackinder L."/>
            <person name="Mock T."/>
            <person name="Mueller-Roeber B."/>
            <person name="Pagarete A."/>
            <person name="Parker M."/>
            <person name="Probert I."/>
            <person name="Quesneville H."/>
            <person name="Raines C."/>
            <person name="Rensing S.A."/>
            <person name="Riano-Pachon D.M."/>
            <person name="Richier S."/>
            <person name="Rokitta S."/>
            <person name="Shiraiwa Y."/>
            <person name="Soanes D.M."/>
            <person name="van der Giezen M."/>
            <person name="Wahlund T.M."/>
            <person name="Williams B."/>
            <person name="Wilson W."/>
            <person name="Wolfe G."/>
            <person name="Wurch L.L."/>
        </authorList>
    </citation>
    <scope>NUCLEOTIDE SEQUENCE</scope>
</reference>